<feature type="transmembrane region" description="Helical" evidence="6">
    <location>
        <begin position="157"/>
        <end position="179"/>
    </location>
</feature>
<evidence type="ECO:0000256" key="6">
    <source>
        <dbReference type="SAM" id="Phobius"/>
    </source>
</evidence>
<feature type="compositionally biased region" description="Polar residues" evidence="5">
    <location>
        <begin position="385"/>
        <end position="394"/>
    </location>
</feature>
<feature type="transmembrane region" description="Helical" evidence="6">
    <location>
        <begin position="249"/>
        <end position="267"/>
    </location>
</feature>
<dbReference type="PANTHER" id="PTHR23112:SF37">
    <property type="entry name" value="G PROTEIN-COUPLED RECEPTOR GPR1"/>
    <property type="match status" value="1"/>
</dbReference>
<dbReference type="GO" id="GO:0004930">
    <property type="term" value="F:G protein-coupled receptor activity"/>
    <property type="evidence" value="ECO:0007669"/>
    <property type="project" value="TreeGrafter"/>
</dbReference>
<evidence type="ECO:0000256" key="4">
    <source>
        <dbReference type="ARBA" id="ARBA00023136"/>
    </source>
</evidence>
<protein>
    <recommendedName>
        <fullName evidence="7">G protein-coupled receptor GPR1/2/3 C-terminal domain-containing protein</fullName>
    </recommendedName>
</protein>
<dbReference type="GO" id="GO:0007189">
    <property type="term" value="P:adenylate cyclase-activating G protein-coupled receptor signaling pathway"/>
    <property type="evidence" value="ECO:0007669"/>
    <property type="project" value="TreeGrafter"/>
</dbReference>
<evidence type="ECO:0000256" key="2">
    <source>
        <dbReference type="ARBA" id="ARBA00022692"/>
    </source>
</evidence>
<feature type="compositionally biased region" description="Low complexity" evidence="5">
    <location>
        <begin position="414"/>
        <end position="425"/>
    </location>
</feature>
<sequence>MVKMAPFEMASLEARSVLAKRYFPYPNSLDPLTPVFKTGLIPVALFAMMSLISVSALICFITYRLISWRKHYKEYVGYNQYVLLIYNLLLADLQQSIAFTISFHWLRLDKILAPTAACFVQGWFLHIGDVASGFFVLAIAIHTWFGVVKGVRMPYKWFVASILLIWGLALLLTILGPAMHGDHYFARAGGWCWVSVDFEAERLWLHYLWIFIVEFGTIAIYAHVFFYLRKSIRNIMHNDTSKLSRATRFMVLYPAAYVILTFPIALGRMITMAGVDMPDIFFCIAGAFLASCGWIDAVLYTLTRRVFIGGDISSHHYNRTVTAISMNASRPGDDTHFGLQSMNKEVGTARTVTIVGGSNRMSRIVDHSRGRKGARGRGLEDTLRETSPTGSQDSIMKPGPNVIGITTETNIQVESASESSSPIIPGRLVSRNPSQSGFSTHSR</sequence>
<feature type="region of interest" description="Disordered" evidence="5">
    <location>
        <begin position="367"/>
        <end position="400"/>
    </location>
</feature>
<dbReference type="AlphaFoldDB" id="A0A6A6IWY6"/>
<dbReference type="Pfam" id="PF11970">
    <property type="entry name" value="GPR_Gpa2_C"/>
    <property type="match status" value="1"/>
</dbReference>
<accession>A0A6A6IWY6</accession>
<keyword evidence="9" id="KW-1185">Reference proteome</keyword>
<evidence type="ECO:0000313" key="8">
    <source>
        <dbReference type="EMBL" id="KAF2254979.1"/>
    </source>
</evidence>
<organism evidence="8 9">
    <name type="scientific">Trematosphaeria pertusa</name>
    <dbReference type="NCBI Taxonomy" id="390896"/>
    <lineage>
        <taxon>Eukaryota</taxon>
        <taxon>Fungi</taxon>
        <taxon>Dikarya</taxon>
        <taxon>Ascomycota</taxon>
        <taxon>Pezizomycotina</taxon>
        <taxon>Dothideomycetes</taxon>
        <taxon>Pleosporomycetidae</taxon>
        <taxon>Pleosporales</taxon>
        <taxon>Massarineae</taxon>
        <taxon>Trematosphaeriaceae</taxon>
        <taxon>Trematosphaeria</taxon>
    </lineage>
</organism>
<evidence type="ECO:0000256" key="3">
    <source>
        <dbReference type="ARBA" id="ARBA00022989"/>
    </source>
</evidence>
<feature type="compositionally biased region" description="Polar residues" evidence="5">
    <location>
        <begin position="431"/>
        <end position="443"/>
    </location>
</feature>
<feature type="region of interest" description="Disordered" evidence="5">
    <location>
        <begin position="413"/>
        <end position="443"/>
    </location>
</feature>
<feature type="transmembrane region" description="Helical" evidence="6">
    <location>
        <begin position="39"/>
        <end position="61"/>
    </location>
</feature>
<keyword evidence="3 6" id="KW-1133">Transmembrane helix</keyword>
<comment type="subcellular location">
    <subcellularLocation>
        <location evidence="1">Membrane</location>
        <topology evidence="1">Multi-pass membrane protein</topology>
    </subcellularLocation>
</comment>
<dbReference type="Proteomes" id="UP000800094">
    <property type="component" value="Unassembled WGS sequence"/>
</dbReference>
<dbReference type="GO" id="GO:0005886">
    <property type="term" value="C:plasma membrane"/>
    <property type="evidence" value="ECO:0007669"/>
    <property type="project" value="TreeGrafter"/>
</dbReference>
<dbReference type="EMBL" id="ML987190">
    <property type="protein sequence ID" value="KAF2254979.1"/>
    <property type="molecule type" value="Genomic_DNA"/>
</dbReference>
<reference evidence="8" key="1">
    <citation type="journal article" date="2020" name="Stud. Mycol.">
        <title>101 Dothideomycetes genomes: a test case for predicting lifestyles and emergence of pathogens.</title>
        <authorList>
            <person name="Haridas S."/>
            <person name="Albert R."/>
            <person name="Binder M."/>
            <person name="Bloem J."/>
            <person name="Labutti K."/>
            <person name="Salamov A."/>
            <person name="Andreopoulos B."/>
            <person name="Baker S."/>
            <person name="Barry K."/>
            <person name="Bills G."/>
            <person name="Bluhm B."/>
            <person name="Cannon C."/>
            <person name="Castanera R."/>
            <person name="Culley D."/>
            <person name="Daum C."/>
            <person name="Ezra D."/>
            <person name="Gonzalez J."/>
            <person name="Henrissat B."/>
            <person name="Kuo A."/>
            <person name="Liang C."/>
            <person name="Lipzen A."/>
            <person name="Lutzoni F."/>
            <person name="Magnuson J."/>
            <person name="Mondo S."/>
            <person name="Nolan M."/>
            <person name="Ohm R."/>
            <person name="Pangilinan J."/>
            <person name="Park H.-J."/>
            <person name="Ramirez L."/>
            <person name="Alfaro M."/>
            <person name="Sun H."/>
            <person name="Tritt A."/>
            <person name="Yoshinaga Y."/>
            <person name="Zwiers L.-H."/>
            <person name="Turgeon B."/>
            <person name="Goodwin S."/>
            <person name="Spatafora J."/>
            <person name="Crous P."/>
            <person name="Grigoriev I."/>
        </authorList>
    </citation>
    <scope>NUCLEOTIDE SEQUENCE</scope>
    <source>
        <strain evidence="8">CBS 122368</strain>
    </source>
</reference>
<dbReference type="SUPFAM" id="SSF81321">
    <property type="entry name" value="Family A G protein-coupled receptor-like"/>
    <property type="match status" value="1"/>
</dbReference>
<dbReference type="GeneID" id="54573270"/>
<gene>
    <name evidence="8" type="ORF">BU26DRAFT_148811</name>
</gene>
<dbReference type="InterPro" id="IPR022596">
    <property type="entry name" value="GPR1/2/3_C"/>
</dbReference>
<dbReference type="RefSeq" id="XP_033689983.1">
    <property type="nucleotide sequence ID" value="XM_033819940.1"/>
</dbReference>
<evidence type="ECO:0000256" key="1">
    <source>
        <dbReference type="ARBA" id="ARBA00004141"/>
    </source>
</evidence>
<dbReference type="PANTHER" id="PTHR23112">
    <property type="entry name" value="G PROTEIN-COUPLED RECEPTOR 157-RELATED"/>
    <property type="match status" value="1"/>
</dbReference>
<proteinExistence type="predicted"/>
<keyword evidence="4 6" id="KW-0472">Membrane</keyword>
<dbReference type="Gene3D" id="1.20.1070.10">
    <property type="entry name" value="Rhodopsin 7-helix transmembrane proteins"/>
    <property type="match status" value="1"/>
</dbReference>
<feature type="transmembrane region" description="Helical" evidence="6">
    <location>
        <begin position="207"/>
        <end position="228"/>
    </location>
</feature>
<feature type="domain" description="G protein-coupled receptor GPR1/2/3 C-terminal" evidence="7">
    <location>
        <begin position="241"/>
        <end position="305"/>
    </location>
</feature>
<evidence type="ECO:0000313" key="9">
    <source>
        <dbReference type="Proteomes" id="UP000800094"/>
    </source>
</evidence>
<keyword evidence="2 6" id="KW-0812">Transmembrane</keyword>
<feature type="transmembrane region" description="Helical" evidence="6">
    <location>
        <begin position="81"/>
        <end position="103"/>
    </location>
</feature>
<evidence type="ECO:0000256" key="5">
    <source>
        <dbReference type="SAM" id="MobiDB-lite"/>
    </source>
</evidence>
<evidence type="ECO:0000259" key="7">
    <source>
        <dbReference type="Pfam" id="PF11970"/>
    </source>
</evidence>
<dbReference type="OrthoDB" id="100006at2759"/>
<feature type="transmembrane region" description="Helical" evidence="6">
    <location>
        <begin position="123"/>
        <end position="145"/>
    </location>
</feature>
<name>A0A6A6IWY6_9PLEO</name>
<feature type="transmembrane region" description="Helical" evidence="6">
    <location>
        <begin position="279"/>
        <end position="302"/>
    </location>
</feature>